<comment type="caution">
    <text evidence="1">The sequence shown here is derived from an EMBL/GenBank/DDBJ whole genome shotgun (WGS) entry which is preliminary data.</text>
</comment>
<dbReference type="Proteomes" id="UP001062846">
    <property type="component" value="Chromosome 13"/>
</dbReference>
<sequence>MDPPGFHLLVPLISGLWLHFWEGGLKHCWDYKSTSNSVLGGFAKRSFTPIVSKSGRFGTLLPLQIHPHPHTVFYEEEEEERERDLTAEKYRGMTDGGQETLWWGGGGGRICGPWVGFLEI</sequence>
<name>A0ACC0L2Y6_RHOML</name>
<proteinExistence type="predicted"/>
<keyword evidence="2" id="KW-1185">Reference proteome</keyword>
<evidence type="ECO:0000313" key="2">
    <source>
        <dbReference type="Proteomes" id="UP001062846"/>
    </source>
</evidence>
<organism evidence="1 2">
    <name type="scientific">Rhododendron molle</name>
    <name type="common">Chinese azalea</name>
    <name type="synonym">Azalea mollis</name>
    <dbReference type="NCBI Taxonomy" id="49168"/>
    <lineage>
        <taxon>Eukaryota</taxon>
        <taxon>Viridiplantae</taxon>
        <taxon>Streptophyta</taxon>
        <taxon>Embryophyta</taxon>
        <taxon>Tracheophyta</taxon>
        <taxon>Spermatophyta</taxon>
        <taxon>Magnoliopsida</taxon>
        <taxon>eudicotyledons</taxon>
        <taxon>Gunneridae</taxon>
        <taxon>Pentapetalae</taxon>
        <taxon>asterids</taxon>
        <taxon>Ericales</taxon>
        <taxon>Ericaceae</taxon>
        <taxon>Ericoideae</taxon>
        <taxon>Rhodoreae</taxon>
        <taxon>Rhododendron</taxon>
    </lineage>
</organism>
<reference evidence="1" key="1">
    <citation type="submission" date="2022-02" db="EMBL/GenBank/DDBJ databases">
        <title>Plant Genome Project.</title>
        <authorList>
            <person name="Zhang R.-G."/>
        </authorList>
    </citation>
    <scope>NUCLEOTIDE SEQUENCE</scope>
    <source>
        <strain evidence="1">AT1</strain>
    </source>
</reference>
<dbReference type="EMBL" id="CM046400">
    <property type="protein sequence ID" value="KAI8522732.1"/>
    <property type="molecule type" value="Genomic_DNA"/>
</dbReference>
<gene>
    <name evidence="1" type="ORF">RHMOL_Rhmol13G0019800</name>
</gene>
<evidence type="ECO:0000313" key="1">
    <source>
        <dbReference type="EMBL" id="KAI8522732.1"/>
    </source>
</evidence>
<accession>A0ACC0L2Y6</accession>
<protein>
    <submittedName>
        <fullName evidence="1">Uncharacterized protein</fullName>
    </submittedName>
</protein>